<dbReference type="InterPro" id="IPR052634">
    <property type="entry name" value="Sperm_flagellar-bone_growth"/>
</dbReference>
<dbReference type="PANTHER" id="PTHR14919">
    <property type="entry name" value="KPL2-RELATED"/>
    <property type="match status" value="1"/>
</dbReference>
<dbReference type="InterPro" id="IPR056199">
    <property type="entry name" value="SPEF2_C"/>
</dbReference>
<reference evidence="2 3" key="1">
    <citation type="submission" date="2019-08" db="EMBL/GenBank/DDBJ databases">
        <authorList>
            <person name="Alioto T."/>
            <person name="Alioto T."/>
            <person name="Gomez Garrido J."/>
        </authorList>
    </citation>
    <scope>NUCLEOTIDE SEQUENCE [LARGE SCALE GENOMIC DNA]</scope>
</reference>
<keyword evidence="3" id="KW-1185">Reference proteome</keyword>
<sequence>MPNITNTDSNNSSKSIDVTDDKLNILQHLSKITQTPEVIPEPDYKNPDYSPMANIGKTINEKITKNHDLQIGDVINCIGEFLKKNLGNNGWVLLEYPVQPLQMALLEYMLTGKIPCFGKELCNQNKKKSWIIPEYEDNNGIMYTSTNIYLSRCIKIIKRRDEIKNDKWNNFLQFYKQQDSIKVLISYLNDNIKDSRKAADILVGLILNEENYVFKTNKIFKLINIMIDNDDDNTSIQSDKDTDDKHNSERSLIITDENIDTIQTDQITNQFQLLNPSLSWIEGPLADSMYKALYLQNMWETMETSYIHKIKELLNSKKKLFEDLKLKKNVILKTVNEEIPISNNPSLLILLKNYENEKKKKEITKKLEHKKLLLQLQFDMWDQVDNDFEQIIQSVSHKVNDQWVVIQKNTLISIYEQLLEIELNRAITTLNFLRRYYDDNNTYHIVDFDVFTDFPKGIIDTNNKFKIFQIYCLDRINQFKNYVNENYEKTIIMINKNIWTQCVITEKNRFIDQVHRIKSGIILDETYLNDLIRIDNDLERIRTLYEIKINDVNHLFKIMECAIDAEQNINGLINQISGQFYINECSVLEIYCKQIFYSKENFNIKQLTTMVNTLLEIAPRYKIAISDLIDTLSKLCKIHNIYPINWPIDDQFYNHFPKEILGDNITTIDWRDFVVQCMELPYPNIEEILSYRKLFQVYDVGDENITVESYETTKLWFENKSIRYDEAKWLLYDMYQDQNKLNYSAMLLAFCRDEQPCRGLLKAFGLIFDWIPYNLKTLSQHRLNDEKREIHSEDDVNSELSSNLSNEELTFDQNLMTSFLLSVLDLYINDKRMLGNIDIFQLVKSIFENVQPKQERETMIIDLFQNNEMNDLYGTVYKFQIRELAEVAKNIVMKYDLNI</sequence>
<proteinExistence type="predicted"/>
<feature type="domain" description="SPEF2 C-terminal" evidence="1">
    <location>
        <begin position="602"/>
        <end position="767"/>
    </location>
</feature>
<evidence type="ECO:0000313" key="3">
    <source>
        <dbReference type="Proteomes" id="UP000325440"/>
    </source>
</evidence>
<dbReference type="EMBL" id="CABPRJ010001443">
    <property type="protein sequence ID" value="VVC37183.1"/>
    <property type="molecule type" value="Genomic_DNA"/>
</dbReference>
<dbReference type="PANTHER" id="PTHR14919:SF0">
    <property type="entry name" value="SPERM FLAGELLAR PROTEIN 2"/>
    <property type="match status" value="1"/>
</dbReference>
<accession>A0A5E4N3Q2</accession>
<name>A0A5E4N3Q2_9HEMI</name>
<gene>
    <name evidence="2" type="ORF">CINCED_3A022079</name>
</gene>
<dbReference type="Proteomes" id="UP000325440">
    <property type="component" value="Unassembled WGS sequence"/>
</dbReference>
<evidence type="ECO:0000259" key="1">
    <source>
        <dbReference type="Pfam" id="PF24082"/>
    </source>
</evidence>
<dbReference type="OrthoDB" id="62528at2759"/>
<organism evidence="2 3">
    <name type="scientific">Cinara cedri</name>
    <dbReference type="NCBI Taxonomy" id="506608"/>
    <lineage>
        <taxon>Eukaryota</taxon>
        <taxon>Metazoa</taxon>
        <taxon>Ecdysozoa</taxon>
        <taxon>Arthropoda</taxon>
        <taxon>Hexapoda</taxon>
        <taxon>Insecta</taxon>
        <taxon>Pterygota</taxon>
        <taxon>Neoptera</taxon>
        <taxon>Paraneoptera</taxon>
        <taxon>Hemiptera</taxon>
        <taxon>Sternorrhyncha</taxon>
        <taxon>Aphidomorpha</taxon>
        <taxon>Aphidoidea</taxon>
        <taxon>Aphididae</taxon>
        <taxon>Lachninae</taxon>
        <taxon>Cinara</taxon>
    </lineage>
</organism>
<dbReference type="Pfam" id="PF24082">
    <property type="entry name" value="SPEF2_C"/>
    <property type="match status" value="1"/>
</dbReference>
<protein>
    <recommendedName>
        <fullName evidence="1">SPEF2 C-terminal domain-containing protein</fullName>
    </recommendedName>
</protein>
<evidence type="ECO:0000313" key="2">
    <source>
        <dbReference type="EMBL" id="VVC37183.1"/>
    </source>
</evidence>
<dbReference type="AlphaFoldDB" id="A0A5E4N3Q2"/>